<sequence>MPGPAGHEDGAAGQCAVSAARYARWAAASADAGRE</sequence>
<dbReference type="EMBL" id="JAUSRA010000001">
    <property type="protein sequence ID" value="MDP9793821.1"/>
    <property type="molecule type" value="Genomic_DNA"/>
</dbReference>
<accession>A0ABT9MS16</accession>
<evidence type="ECO:0000313" key="2">
    <source>
        <dbReference type="Proteomes" id="UP001240984"/>
    </source>
</evidence>
<proteinExistence type="predicted"/>
<keyword evidence="2" id="KW-1185">Reference proteome</keyword>
<gene>
    <name evidence="1" type="ORF">J2S43_002333</name>
</gene>
<evidence type="ECO:0000313" key="1">
    <source>
        <dbReference type="EMBL" id="MDP9793821.1"/>
    </source>
</evidence>
<reference evidence="1 2" key="1">
    <citation type="submission" date="2023-07" db="EMBL/GenBank/DDBJ databases">
        <title>Sequencing the genomes of 1000 actinobacteria strains.</title>
        <authorList>
            <person name="Klenk H.-P."/>
        </authorList>
    </citation>
    <scope>NUCLEOTIDE SEQUENCE [LARGE SCALE GENOMIC DNA]</scope>
    <source>
        <strain evidence="1 2">DSM 44710</strain>
    </source>
</reference>
<organism evidence="1 2">
    <name type="scientific">Catenuloplanes nepalensis</name>
    <dbReference type="NCBI Taxonomy" id="587533"/>
    <lineage>
        <taxon>Bacteria</taxon>
        <taxon>Bacillati</taxon>
        <taxon>Actinomycetota</taxon>
        <taxon>Actinomycetes</taxon>
        <taxon>Micromonosporales</taxon>
        <taxon>Micromonosporaceae</taxon>
        <taxon>Catenuloplanes</taxon>
    </lineage>
</organism>
<protein>
    <submittedName>
        <fullName evidence="1">Uncharacterized protein</fullName>
    </submittedName>
</protein>
<comment type="caution">
    <text evidence="1">The sequence shown here is derived from an EMBL/GenBank/DDBJ whole genome shotgun (WGS) entry which is preliminary data.</text>
</comment>
<name>A0ABT9MS16_9ACTN</name>
<dbReference type="Proteomes" id="UP001240984">
    <property type="component" value="Unassembled WGS sequence"/>
</dbReference>